<organism evidence="2 3">
    <name type="scientific">Methylocella tundrae</name>
    <dbReference type="NCBI Taxonomy" id="227605"/>
    <lineage>
        <taxon>Bacteria</taxon>
        <taxon>Pseudomonadati</taxon>
        <taxon>Pseudomonadota</taxon>
        <taxon>Alphaproteobacteria</taxon>
        <taxon>Hyphomicrobiales</taxon>
        <taxon>Beijerinckiaceae</taxon>
        <taxon>Methylocella</taxon>
    </lineage>
</organism>
<accession>A0A8B6M9W2</accession>
<evidence type="ECO:0000259" key="1">
    <source>
        <dbReference type="Pfam" id="PF01526"/>
    </source>
</evidence>
<dbReference type="AlphaFoldDB" id="A0A8B6M9W2"/>
<comment type="caution">
    <text evidence="2">The sequence shown here is derived from an EMBL/GenBank/DDBJ whole genome shotgun (WGS) entry which is preliminary data.</text>
</comment>
<dbReference type="Pfam" id="PF01526">
    <property type="entry name" value="DDE_Tnp_Tn3"/>
    <property type="match status" value="1"/>
</dbReference>
<dbReference type="GO" id="GO:0006313">
    <property type="term" value="P:DNA transposition"/>
    <property type="evidence" value="ECO:0007669"/>
    <property type="project" value="InterPro"/>
</dbReference>
<feature type="domain" description="Tn3 transposase DDE" evidence="1">
    <location>
        <begin position="8"/>
        <end position="56"/>
    </location>
</feature>
<dbReference type="Proteomes" id="UP000485880">
    <property type="component" value="Unassembled WGS sequence"/>
</dbReference>
<name>A0A8B6M9W2_METTU</name>
<keyword evidence="3" id="KW-1185">Reference proteome</keyword>
<gene>
    <name evidence="2" type="ORF">MPC4_340052</name>
</gene>
<dbReference type="InterPro" id="IPR002513">
    <property type="entry name" value="Tn3_Tnp_DDE_dom"/>
</dbReference>
<evidence type="ECO:0000313" key="2">
    <source>
        <dbReference type="EMBL" id="VTZ51295.1"/>
    </source>
</evidence>
<dbReference type="GO" id="GO:0004803">
    <property type="term" value="F:transposase activity"/>
    <property type="evidence" value="ECO:0007669"/>
    <property type="project" value="InterPro"/>
</dbReference>
<protein>
    <recommendedName>
        <fullName evidence="1">Tn3 transposase DDE domain-containing protein</fullName>
    </recommendedName>
</protein>
<dbReference type="RefSeq" id="WP_174513146.1">
    <property type="nucleotide sequence ID" value="NZ_CABFMQ020000092.1"/>
</dbReference>
<dbReference type="EMBL" id="CABFMQ020000092">
    <property type="protein sequence ID" value="VTZ51295.1"/>
    <property type="molecule type" value="Genomic_DNA"/>
</dbReference>
<proteinExistence type="predicted"/>
<sequence length="124" mass="13507">MPELAAELAAAIVYWNTVYLGHAVQHLRSSGAAVPEDFLRHVAPLGWNNISLTGDYLGTQVTSPGDGFRPAARAKRAERYDGFMQALGRRLAKGPGFIREVSWDIGESGLSMSREAESFTKSPE</sequence>
<reference evidence="2 3" key="1">
    <citation type="submission" date="2019-05" db="EMBL/GenBank/DDBJ databases">
        <authorList>
            <person name="Farhan Ul Haque M."/>
        </authorList>
    </citation>
    <scope>NUCLEOTIDE SEQUENCE [LARGE SCALE GENOMIC DNA]</scope>
    <source>
        <strain evidence="2">2</strain>
    </source>
</reference>
<evidence type="ECO:0000313" key="3">
    <source>
        <dbReference type="Proteomes" id="UP000485880"/>
    </source>
</evidence>